<dbReference type="InterPro" id="IPR050902">
    <property type="entry name" value="ABC_Transporter_SBP"/>
</dbReference>
<dbReference type="SUPFAM" id="SSF53807">
    <property type="entry name" value="Helical backbone' metal receptor"/>
    <property type="match status" value="1"/>
</dbReference>
<dbReference type="AlphaFoldDB" id="A0A2V2MN69"/>
<dbReference type="Proteomes" id="UP000245934">
    <property type="component" value="Unassembled WGS sequence"/>
</dbReference>
<proteinExistence type="predicted"/>
<reference evidence="2 3" key="1">
    <citation type="submission" date="2018-05" db="EMBL/GenBank/DDBJ databases">
        <title>Draft genome of Methanospirillum stamsii Pt1.</title>
        <authorList>
            <person name="Dueholm M.S."/>
            <person name="Nielsen P.H."/>
            <person name="Bakmann L.F."/>
            <person name="Otzen D.E."/>
        </authorList>
    </citation>
    <scope>NUCLEOTIDE SEQUENCE [LARGE SCALE GENOMIC DNA]</scope>
    <source>
        <strain evidence="2 3">Pt1</strain>
    </source>
</reference>
<dbReference type="PANTHER" id="PTHR30535">
    <property type="entry name" value="VITAMIN B12-BINDING PROTEIN"/>
    <property type="match status" value="1"/>
</dbReference>
<protein>
    <submittedName>
        <fullName evidence="2">Iron ABC transporter substrate-binding protein</fullName>
    </submittedName>
</protein>
<dbReference type="PROSITE" id="PS50983">
    <property type="entry name" value="FE_B12_PBP"/>
    <property type="match status" value="1"/>
</dbReference>
<gene>
    <name evidence="2" type="ORF">DLD82_17215</name>
</gene>
<evidence type="ECO:0000313" key="2">
    <source>
        <dbReference type="EMBL" id="PWR69694.1"/>
    </source>
</evidence>
<dbReference type="PANTHER" id="PTHR30535:SF34">
    <property type="entry name" value="MOLYBDATE-BINDING PROTEIN MOLA"/>
    <property type="match status" value="1"/>
</dbReference>
<dbReference type="RefSeq" id="WP_109942370.1">
    <property type="nucleotide sequence ID" value="NZ_CP176366.1"/>
</dbReference>
<evidence type="ECO:0000313" key="3">
    <source>
        <dbReference type="Proteomes" id="UP000245934"/>
    </source>
</evidence>
<name>A0A2V2MN69_9EURY</name>
<dbReference type="Gene3D" id="3.40.50.1980">
    <property type="entry name" value="Nitrogenase molybdenum iron protein domain"/>
    <property type="match status" value="2"/>
</dbReference>
<dbReference type="InterPro" id="IPR002491">
    <property type="entry name" value="ABC_transptr_periplasmic_BD"/>
</dbReference>
<sequence length="402" mass="44580">MKQIKKLVILGIMCLFLFSGVVQALEETGDSTNEEFRTLVDSRGVEVTIPANPERVVTVSDGLVEEIMCIFGDDDKLVGLGSKGLIYTGDFGYPQENGQNVTISGGKHLALALSPDIKDLPLFVDWGTALNLESLAALDPDLAIIRLGDSAFLSCEDEVAKKSIERIESIGIPVVVLYSPNCYDNADPTMISDEITILGKVFGKEEKAQSVISAIEERKEFILGRTRDISDTEKKSVLILGLSPMHRTETTAGIAWGLKTPESFMIEKIVNGKNAFRSDTNGFQVISYEQILATDPDAIILGTAAWYSPPGELYDAPYYEKLRELHAVKEQNVAVFPYEPRNGARRLEFPVDLMVTAKTTYPELFEDVDLKDWTKTFYQDVFGVDSSMAEKLWSAQLMNYNE</sequence>
<accession>A0A2V2MN69</accession>
<feature type="domain" description="Fe/B12 periplasmic-binding" evidence="1">
    <location>
        <begin position="55"/>
        <end position="364"/>
    </location>
</feature>
<dbReference type="OrthoDB" id="24039at2157"/>
<dbReference type="GeneID" id="97607921"/>
<organism evidence="2 3">
    <name type="scientific">Methanospirillum stamsii</name>
    <dbReference type="NCBI Taxonomy" id="1277351"/>
    <lineage>
        <taxon>Archaea</taxon>
        <taxon>Methanobacteriati</taxon>
        <taxon>Methanobacteriota</taxon>
        <taxon>Stenosarchaea group</taxon>
        <taxon>Methanomicrobia</taxon>
        <taxon>Methanomicrobiales</taxon>
        <taxon>Methanospirillaceae</taxon>
        <taxon>Methanospirillum</taxon>
    </lineage>
</organism>
<dbReference type="Pfam" id="PF01497">
    <property type="entry name" value="Peripla_BP_2"/>
    <property type="match status" value="1"/>
</dbReference>
<dbReference type="EMBL" id="QGMZ01000056">
    <property type="protein sequence ID" value="PWR69694.1"/>
    <property type="molecule type" value="Genomic_DNA"/>
</dbReference>
<evidence type="ECO:0000259" key="1">
    <source>
        <dbReference type="PROSITE" id="PS50983"/>
    </source>
</evidence>
<keyword evidence="3" id="KW-1185">Reference proteome</keyword>
<comment type="caution">
    <text evidence="2">The sequence shown here is derived from an EMBL/GenBank/DDBJ whole genome shotgun (WGS) entry which is preliminary data.</text>
</comment>